<keyword evidence="3" id="KW-1185">Reference proteome</keyword>
<evidence type="ECO:0000313" key="3">
    <source>
        <dbReference type="Proteomes" id="UP001557470"/>
    </source>
</evidence>
<sequence>MSKNFMTVNRIMYPGDYIKSNNGKFKAIFQEDGNFVVYPDLHTAIWSSHTQNQGAIKLIMQSDGNLVIYKRGAPLWASGTCGQGNGNNNVAFLRLTDDGILVLTAGDDVVWKSQ</sequence>
<dbReference type="Proteomes" id="UP001557470">
    <property type="component" value="Unassembled WGS sequence"/>
</dbReference>
<proteinExistence type="predicted"/>
<dbReference type="SMART" id="SM00108">
    <property type="entry name" value="B_lectin"/>
    <property type="match status" value="1"/>
</dbReference>
<accession>A0ABD0X1Y4</accession>
<organism evidence="2 3">
    <name type="scientific">Umbra pygmaea</name>
    <name type="common">Eastern mudminnow</name>
    <dbReference type="NCBI Taxonomy" id="75934"/>
    <lineage>
        <taxon>Eukaryota</taxon>
        <taxon>Metazoa</taxon>
        <taxon>Chordata</taxon>
        <taxon>Craniata</taxon>
        <taxon>Vertebrata</taxon>
        <taxon>Euteleostomi</taxon>
        <taxon>Actinopterygii</taxon>
        <taxon>Neopterygii</taxon>
        <taxon>Teleostei</taxon>
        <taxon>Protacanthopterygii</taxon>
        <taxon>Esociformes</taxon>
        <taxon>Umbridae</taxon>
        <taxon>Umbra</taxon>
    </lineage>
</organism>
<dbReference type="SUPFAM" id="SSF51110">
    <property type="entry name" value="alpha-D-mannose-specific plant lectins"/>
    <property type="match status" value="1"/>
</dbReference>
<dbReference type="PROSITE" id="PS50927">
    <property type="entry name" value="BULB_LECTIN"/>
    <property type="match status" value="1"/>
</dbReference>
<dbReference type="Gene3D" id="2.90.10.10">
    <property type="entry name" value="Bulb-type lectin domain"/>
    <property type="match status" value="2"/>
</dbReference>
<protein>
    <recommendedName>
        <fullName evidence="1">Bulb-type lectin domain-containing protein</fullName>
    </recommendedName>
</protein>
<evidence type="ECO:0000313" key="2">
    <source>
        <dbReference type="EMBL" id="KAL0985221.1"/>
    </source>
</evidence>
<gene>
    <name evidence="2" type="ORF">UPYG_G00154240</name>
</gene>
<dbReference type="InterPro" id="IPR001480">
    <property type="entry name" value="Bulb-type_lectin_dom"/>
</dbReference>
<feature type="domain" description="Bulb-type lectin" evidence="1">
    <location>
        <begin position="3"/>
        <end position="114"/>
    </location>
</feature>
<dbReference type="EMBL" id="JAGEUA010000004">
    <property type="protein sequence ID" value="KAL0985221.1"/>
    <property type="molecule type" value="Genomic_DNA"/>
</dbReference>
<reference evidence="2 3" key="1">
    <citation type="submission" date="2024-06" db="EMBL/GenBank/DDBJ databases">
        <authorList>
            <person name="Pan Q."/>
            <person name="Wen M."/>
            <person name="Jouanno E."/>
            <person name="Zahm M."/>
            <person name="Klopp C."/>
            <person name="Cabau C."/>
            <person name="Louis A."/>
            <person name="Berthelot C."/>
            <person name="Parey E."/>
            <person name="Roest Crollius H."/>
            <person name="Montfort J."/>
            <person name="Robinson-Rechavi M."/>
            <person name="Bouchez O."/>
            <person name="Lampietro C."/>
            <person name="Lopez Roques C."/>
            <person name="Donnadieu C."/>
            <person name="Postlethwait J."/>
            <person name="Bobe J."/>
            <person name="Verreycken H."/>
            <person name="Guiguen Y."/>
        </authorList>
    </citation>
    <scope>NUCLEOTIDE SEQUENCE [LARGE SCALE GENOMIC DNA]</scope>
    <source>
        <strain evidence="2">Up_M1</strain>
        <tissue evidence="2">Testis</tissue>
    </source>
</reference>
<comment type="caution">
    <text evidence="2">The sequence shown here is derived from an EMBL/GenBank/DDBJ whole genome shotgun (WGS) entry which is preliminary data.</text>
</comment>
<name>A0ABD0X1Y4_UMBPY</name>
<dbReference type="InterPro" id="IPR036426">
    <property type="entry name" value="Bulb-type_lectin_dom_sf"/>
</dbReference>
<dbReference type="AlphaFoldDB" id="A0ABD0X1Y4"/>
<evidence type="ECO:0000259" key="1">
    <source>
        <dbReference type="PROSITE" id="PS50927"/>
    </source>
</evidence>